<reference evidence="3 4" key="1">
    <citation type="submission" date="2011-09" db="EMBL/GenBank/DDBJ databases">
        <authorList>
            <consortium name="US DOE Joint Genome Institute (JGI-PGF)"/>
            <person name="Lucas S."/>
            <person name="Han J."/>
            <person name="Lapidus A."/>
            <person name="Cheng J.-F."/>
            <person name="Goodwin L."/>
            <person name="Pitluck S."/>
            <person name="Peters L."/>
            <person name="Land M.L."/>
            <person name="Hauser L."/>
            <person name="Brambilla E."/>
            <person name="Klenk H.-P."/>
            <person name="Woyke T.J."/>
        </authorList>
    </citation>
    <scope>NUCLEOTIDE SEQUENCE [LARGE SCALE GENOMIC DNA]</scope>
    <source>
        <strain evidence="3 4">K62</strain>
    </source>
</reference>
<dbReference type="InterPro" id="IPR001387">
    <property type="entry name" value="Cro/C1-type_HTH"/>
</dbReference>
<dbReference type="GO" id="GO:0003677">
    <property type="term" value="F:DNA binding"/>
    <property type="evidence" value="ECO:0007669"/>
    <property type="project" value="InterPro"/>
</dbReference>
<dbReference type="RefSeq" id="WP_005461047.1">
    <property type="nucleotide sequence ID" value="NZ_CM001484.1"/>
</dbReference>
<name>I1CWY7_9PSEU</name>
<dbReference type="Pfam" id="PF01381">
    <property type="entry name" value="HTH_3"/>
    <property type="match status" value="1"/>
</dbReference>
<dbReference type="SUPFAM" id="SSF47413">
    <property type="entry name" value="lambda repressor-like DNA-binding domains"/>
    <property type="match status" value="1"/>
</dbReference>
<organism evidence="3 4">
    <name type="scientific">Saccharomonospora glauca K62</name>
    <dbReference type="NCBI Taxonomy" id="928724"/>
    <lineage>
        <taxon>Bacteria</taxon>
        <taxon>Bacillati</taxon>
        <taxon>Actinomycetota</taxon>
        <taxon>Actinomycetes</taxon>
        <taxon>Pseudonocardiales</taxon>
        <taxon>Pseudonocardiaceae</taxon>
        <taxon>Saccharomonospora</taxon>
    </lineage>
</organism>
<gene>
    <name evidence="3" type="ORF">SacglDRAFT_00253</name>
</gene>
<dbReference type="PROSITE" id="PS50943">
    <property type="entry name" value="HTH_CROC1"/>
    <property type="match status" value="1"/>
</dbReference>
<sequence length="387" mass="42767">MATRRRRLAKRRKSQGFSQESLAERLGVGPKTIRRWESGETEEGPQPWLRPKLAQCLQVSPEQLEELLAGDDEPATNDRVGYSLRNPAAADLRTVTGLRDEVHDLDERYDSAPSTSLLARTGHCLGQVAFLRANASNHRVRHELLAVEAEAATLMGQLVWDASQRRDHATAHGYFDQAISAAQRLRDPTAEGRALLRKSFVALYGERAPETGLQLTMRTTEVVAGSSHVLAGLALLHTAEAYAMLGRQRDCERALRDADSRIERIGEADAALNLFSPTQPGRLAGSCYLFLGKPKLAQPILETTAHQLRDRSKSQAIVLGNLALAYLRQRRLDEAVGALHRAVDVVEATRGGGGLNIVFSACRELRPWRNVDLVQDVYDRVMTLMTA</sequence>
<dbReference type="eggNOG" id="COG1476">
    <property type="taxonomic scope" value="Bacteria"/>
</dbReference>
<evidence type="ECO:0000313" key="3">
    <source>
        <dbReference type="EMBL" id="EIE97211.1"/>
    </source>
</evidence>
<dbReference type="SMART" id="SM00530">
    <property type="entry name" value="HTH_XRE"/>
    <property type="match status" value="1"/>
</dbReference>
<evidence type="ECO:0000259" key="2">
    <source>
        <dbReference type="PROSITE" id="PS50943"/>
    </source>
</evidence>
<dbReference type="EMBL" id="CM001484">
    <property type="protein sequence ID" value="EIE97211.1"/>
    <property type="molecule type" value="Genomic_DNA"/>
</dbReference>
<dbReference type="Proteomes" id="UP000005087">
    <property type="component" value="Chromosome"/>
</dbReference>
<protein>
    <submittedName>
        <fullName evidence="3">Putative transcriptional regulator</fullName>
    </submittedName>
</protein>
<dbReference type="InterPro" id="IPR011990">
    <property type="entry name" value="TPR-like_helical_dom_sf"/>
</dbReference>
<keyword evidence="4" id="KW-1185">Reference proteome</keyword>
<dbReference type="OrthoDB" id="3831424at2"/>
<dbReference type="Gene3D" id="1.10.260.40">
    <property type="entry name" value="lambda repressor-like DNA-binding domains"/>
    <property type="match status" value="1"/>
</dbReference>
<dbReference type="CDD" id="cd00093">
    <property type="entry name" value="HTH_XRE"/>
    <property type="match status" value="1"/>
</dbReference>
<dbReference type="HOGENOM" id="CLU_711556_0_0_11"/>
<feature type="region of interest" description="Disordered" evidence="1">
    <location>
        <begin position="1"/>
        <end position="47"/>
    </location>
</feature>
<accession>I1CWY7</accession>
<dbReference type="STRING" id="928724.SacglDRAFT_00253"/>
<dbReference type="SUPFAM" id="SSF48452">
    <property type="entry name" value="TPR-like"/>
    <property type="match status" value="1"/>
</dbReference>
<evidence type="ECO:0000313" key="4">
    <source>
        <dbReference type="Proteomes" id="UP000005087"/>
    </source>
</evidence>
<dbReference type="AlphaFoldDB" id="I1CWY7"/>
<evidence type="ECO:0000256" key="1">
    <source>
        <dbReference type="SAM" id="MobiDB-lite"/>
    </source>
</evidence>
<feature type="domain" description="HTH cro/C1-type" evidence="2">
    <location>
        <begin position="8"/>
        <end position="64"/>
    </location>
</feature>
<dbReference type="InterPro" id="IPR010982">
    <property type="entry name" value="Lambda_DNA-bd_dom_sf"/>
</dbReference>
<proteinExistence type="predicted"/>
<reference evidence="4" key="2">
    <citation type="submission" date="2012-01" db="EMBL/GenBank/DDBJ databases">
        <title>Noncontiguous Finished sequence of chromosome of Saccharomonospora glauca K62.</title>
        <authorList>
            <consortium name="US DOE Joint Genome Institute"/>
            <person name="Lucas S."/>
            <person name="Han J."/>
            <person name="Lapidus A."/>
            <person name="Cheng J.-F."/>
            <person name="Goodwin L."/>
            <person name="Pitluck S."/>
            <person name="Peters L."/>
            <person name="Mikhailova N."/>
            <person name="Held B."/>
            <person name="Detter J.C."/>
            <person name="Han C."/>
            <person name="Tapia R."/>
            <person name="Land M."/>
            <person name="Hauser L."/>
            <person name="Kyrpides N."/>
            <person name="Ivanova N."/>
            <person name="Pagani I."/>
            <person name="Brambilla E.-M."/>
            <person name="Klenk H.-P."/>
            <person name="Woyke T."/>
        </authorList>
    </citation>
    <scope>NUCLEOTIDE SEQUENCE [LARGE SCALE GENOMIC DNA]</scope>
    <source>
        <strain evidence="4">K62</strain>
    </source>
</reference>
<feature type="compositionally biased region" description="Basic residues" evidence="1">
    <location>
        <begin position="1"/>
        <end position="14"/>
    </location>
</feature>
<dbReference type="Gene3D" id="1.25.40.10">
    <property type="entry name" value="Tetratricopeptide repeat domain"/>
    <property type="match status" value="1"/>
</dbReference>